<dbReference type="PANTHER" id="PTHR35601:SF1">
    <property type="entry name" value="TOXIN RELE"/>
    <property type="match status" value="1"/>
</dbReference>
<gene>
    <name evidence="3" type="ORF">LP52_05205</name>
</gene>
<comment type="similarity">
    <text evidence="1">Belongs to the RelE toxin family.</text>
</comment>
<dbReference type="PANTHER" id="PTHR35601">
    <property type="entry name" value="TOXIN RELE"/>
    <property type="match status" value="1"/>
</dbReference>
<dbReference type="AlphaFoldDB" id="A0A0C2JEA6"/>
<organism evidence="3 4">
    <name type="scientific">Streptomonospora alba</name>
    <dbReference type="NCBI Taxonomy" id="183763"/>
    <lineage>
        <taxon>Bacteria</taxon>
        <taxon>Bacillati</taxon>
        <taxon>Actinomycetota</taxon>
        <taxon>Actinomycetes</taxon>
        <taxon>Streptosporangiales</taxon>
        <taxon>Nocardiopsidaceae</taxon>
        <taxon>Streptomonospora</taxon>
    </lineage>
</organism>
<evidence type="ECO:0000313" key="3">
    <source>
        <dbReference type="EMBL" id="KIH99656.1"/>
    </source>
</evidence>
<evidence type="ECO:0000256" key="2">
    <source>
        <dbReference type="ARBA" id="ARBA00022649"/>
    </source>
</evidence>
<dbReference type="Pfam" id="PF05016">
    <property type="entry name" value="ParE_toxin"/>
    <property type="match status" value="1"/>
</dbReference>
<reference evidence="4" key="1">
    <citation type="journal article" date="2015" name="Chem. Biol.">
        <title>Structure, bioactivity, and resistance mechanism of streptomonomicin, an unusual lasso Peptide from an understudied halophilic actinomycete.</title>
        <authorList>
            <person name="Metelev M."/>
            <person name="Tietz J.I."/>
            <person name="Melby J.O."/>
            <person name="Blair P.M."/>
            <person name="Zhu L."/>
            <person name="Livnat I."/>
            <person name="Severinov K."/>
            <person name="Mitchell D.A."/>
        </authorList>
    </citation>
    <scope>NUCLEOTIDE SEQUENCE [LARGE SCALE GENOMIC DNA]</scope>
    <source>
        <strain evidence="4">YIM 90003</strain>
    </source>
</reference>
<dbReference type="Proteomes" id="UP000031675">
    <property type="component" value="Unassembled WGS sequence"/>
</dbReference>
<keyword evidence="4" id="KW-1185">Reference proteome</keyword>
<evidence type="ECO:0000256" key="1">
    <source>
        <dbReference type="ARBA" id="ARBA00006226"/>
    </source>
</evidence>
<dbReference type="InterPro" id="IPR035093">
    <property type="entry name" value="RelE/ParE_toxin_dom_sf"/>
</dbReference>
<dbReference type="InterPro" id="IPR007712">
    <property type="entry name" value="RelE/ParE_toxin"/>
</dbReference>
<dbReference type="RefSeq" id="WP_040271228.1">
    <property type="nucleotide sequence ID" value="NZ_JROO01000009.1"/>
</dbReference>
<evidence type="ECO:0000313" key="4">
    <source>
        <dbReference type="Proteomes" id="UP000031675"/>
    </source>
</evidence>
<dbReference type="Gene3D" id="3.30.2310.20">
    <property type="entry name" value="RelE-like"/>
    <property type="match status" value="1"/>
</dbReference>
<name>A0A0C2JEA6_9ACTN</name>
<dbReference type="STRING" id="183763.LP52_05205"/>
<dbReference type="EMBL" id="JROO01000009">
    <property type="protein sequence ID" value="KIH99656.1"/>
    <property type="molecule type" value="Genomic_DNA"/>
</dbReference>
<keyword evidence="2" id="KW-1277">Toxin-antitoxin system</keyword>
<dbReference type="OrthoDB" id="5326046at2"/>
<dbReference type="SUPFAM" id="SSF143011">
    <property type="entry name" value="RelE-like"/>
    <property type="match status" value="1"/>
</dbReference>
<proteinExistence type="inferred from homology"/>
<protein>
    <submittedName>
        <fullName evidence="3">Plasmid stabilization protein</fullName>
    </submittedName>
</protein>
<sequence>MTDEGSLAFEVVFDSRARKELSNLDKPVARRVYSAAMALVEEPRPDGCRQLSGYPGLWRIRVGDHRVVYSIDDGRLLVVALRVAHRREVYRKL</sequence>
<comment type="caution">
    <text evidence="3">The sequence shown here is derived from an EMBL/GenBank/DDBJ whole genome shotgun (WGS) entry which is preliminary data.</text>
</comment>
<accession>A0A0C2JEA6</accession>